<comment type="caution">
    <text evidence="2">The sequence shown here is derived from an EMBL/GenBank/DDBJ whole genome shotgun (WGS) entry which is preliminary data.</text>
</comment>
<organism evidence="2 3">
    <name type="scientific">Brachionus plicatilis</name>
    <name type="common">Marine rotifer</name>
    <name type="synonym">Brachionus muelleri</name>
    <dbReference type="NCBI Taxonomy" id="10195"/>
    <lineage>
        <taxon>Eukaryota</taxon>
        <taxon>Metazoa</taxon>
        <taxon>Spiralia</taxon>
        <taxon>Gnathifera</taxon>
        <taxon>Rotifera</taxon>
        <taxon>Eurotatoria</taxon>
        <taxon>Monogononta</taxon>
        <taxon>Pseudotrocha</taxon>
        <taxon>Ploima</taxon>
        <taxon>Brachionidae</taxon>
        <taxon>Brachionus</taxon>
    </lineage>
</organism>
<dbReference type="AlphaFoldDB" id="A0A3M7S1Z5"/>
<protein>
    <submittedName>
        <fullName evidence="2">Uncharacterized protein</fullName>
    </submittedName>
</protein>
<sequence length="108" mass="12941">MKSFHILILLLRVYIHFLCLLLIKVHNNERRTLKEFSKLNTSCLKKVRSQLDTFFDNQSRFKFVFNFLKAKFKYFAQIDELNFSPNMLNMLTSNVGFENTNRLKAENI</sequence>
<evidence type="ECO:0000313" key="2">
    <source>
        <dbReference type="EMBL" id="RNA29782.1"/>
    </source>
</evidence>
<dbReference type="Proteomes" id="UP000276133">
    <property type="component" value="Unassembled WGS sequence"/>
</dbReference>
<evidence type="ECO:0000256" key="1">
    <source>
        <dbReference type="SAM" id="Phobius"/>
    </source>
</evidence>
<proteinExistence type="predicted"/>
<name>A0A3M7S1Z5_BRAPC</name>
<keyword evidence="1" id="KW-0812">Transmembrane</keyword>
<accession>A0A3M7S1Z5</accession>
<reference evidence="2 3" key="1">
    <citation type="journal article" date="2018" name="Sci. Rep.">
        <title>Genomic signatures of local adaptation to the degree of environmental predictability in rotifers.</title>
        <authorList>
            <person name="Franch-Gras L."/>
            <person name="Hahn C."/>
            <person name="Garcia-Roger E.M."/>
            <person name="Carmona M.J."/>
            <person name="Serra M."/>
            <person name="Gomez A."/>
        </authorList>
    </citation>
    <scope>NUCLEOTIDE SEQUENCE [LARGE SCALE GENOMIC DNA]</scope>
    <source>
        <strain evidence="2">HYR1</strain>
    </source>
</reference>
<keyword evidence="3" id="KW-1185">Reference proteome</keyword>
<feature type="transmembrane region" description="Helical" evidence="1">
    <location>
        <begin position="6"/>
        <end position="25"/>
    </location>
</feature>
<gene>
    <name evidence="2" type="ORF">BpHYR1_034770</name>
</gene>
<evidence type="ECO:0000313" key="3">
    <source>
        <dbReference type="Proteomes" id="UP000276133"/>
    </source>
</evidence>
<keyword evidence="1" id="KW-0472">Membrane</keyword>
<dbReference type="EMBL" id="REGN01002164">
    <property type="protein sequence ID" value="RNA29782.1"/>
    <property type="molecule type" value="Genomic_DNA"/>
</dbReference>
<keyword evidence="1" id="KW-1133">Transmembrane helix</keyword>